<evidence type="ECO:0000256" key="1">
    <source>
        <dbReference type="ARBA" id="ARBA00008007"/>
    </source>
</evidence>
<name>A0A432W2B8_9GAMM</name>
<comment type="caution">
    <text evidence="2">The sequence shown here is derived from an EMBL/GenBank/DDBJ whole genome shotgun (WGS) entry which is preliminary data.</text>
</comment>
<dbReference type="CDD" id="cd06223">
    <property type="entry name" value="PRTases_typeI"/>
    <property type="match status" value="1"/>
</dbReference>
<organism evidence="2 3">
    <name type="scientific">Aliidiomarina iranensis</name>
    <dbReference type="NCBI Taxonomy" id="1434071"/>
    <lineage>
        <taxon>Bacteria</taxon>
        <taxon>Pseudomonadati</taxon>
        <taxon>Pseudomonadota</taxon>
        <taxon>Gammaproteobacteria</taxon>
        <taxon>Alteromonadales</taxon>
        <taxon>Idiomarinaceae</taxon>
        <taxon>Aliidiomarina</taxon>
    </lineage>
</organism>
<dbReference type="InterPro" id="IPR051910">
    <property type="entry name" value="ComF/GntX_DNA_util-trans"/>
</dbReference>
<dbReference type="PANTHER" id="PTHR47505:SF1">
    <property type="entry name" value="DNA UTILIZATION PROTEIN YHGH"/>
    <property type="match status" value="1"/>
</dbReference>
<dbReference type="InterPro" id="IPR029057">
    <property type="entry name" value="PRTase-like"/>
</dbReference>
<comment type="similarity">
    <text evidence="1">Belongs to the ComF/GntX family.</text>
</comment>
<dbReference type="Gene3D" id="3.40.50.2020">
    <property type="match status" value="1"/>
</dbReference>
<protein>
    <submittedName>
        <fullName evidence="2">Uncharacterized protein</fullName>
    </submittedName>
</protein>
<dbReference type="EMBL" id="PIPJ01000001">
    <property type="protein sequence ID" value="RUO23370.1"/>
    <property type="molecule type" value="Genomic_DNA"/>
</dbReference>
<keyword evidence="3" id="KW-1185">Reference proteome</keyword>
<accession>A0A432W2B8</accession>
<dbReference type="AlphaFoldDB" id="A0A432W2B8"/>
<gene>
    <name evidence="2" type="ORF">CWE08_01595</name>
</gene>
<sequence>MVKLWQELRKIEKNGICWLCEQPAVLQFGLCEYCFIDLPRLPPRCCGDLASQLQAEQTEISACRLWCAALSYENPVTRWVQQYKYSHQPALADCFAPLMAAQVVSLYRQEKIYLPDALVPVPLGNLRWYKRGYNQAAVLAEKLGTILGIPVIYSVRRRSTRASHRLSAKERKANVSGAFRCIEKPGYKRLAIVDDVITSGATVNAVAAALKAQQPCLIDAWAFAYTPKKHQKEVNES</sequence>
<dbReference type="InterPro" id="IPR000836">
    <property type="entry name" value="PRTase_dom"/>
</dbReference>
<dbReference type="PANTHER" id="PTHR47505">
    <property type="entry name" value="DNA UTILIZATION PROTEIN YHGH"/>
    <property type="match status" value="1"/>
</dbReference>
<evidence type="ECO:0000313" key="3">
    <source>
        <dbReference type="Proteomes" id="UP000288395"/>
    </source>
</evidence>
<proteinExistence type="inferred from homology"/>
<dbReference type="RefSeq" id="WP_126764958.1">
    <property type="nucleotide sequence ID" value="NZ_PIPJ01000001.1"/>
</dbReference>
<dbReference type="SUPFAM" id="SSF53271">
    <property type="entry name" value="PRTase-like"/>
    <property type="match status" value="1"/>
</dbReference>
<dbReference type="OrthoDB" id="9793412at2"/>
<reference evidence="3" key="1">
    <citation type="journal article" date="2018" name="Front. Microbiol.">
        <title>Genome-Based Analysis Reveals the Taxonomy and Diversity of the Family Idiomarinaceae.</title>
        <authorList>
            <person name="Liu Y."/>
            <person name="Lai Q."/>
            <person name="Shao Z."/>
        </authorList>
    </citation>
    <scope>NUCLEOTIDE SEQUENCE [LARGE SCALE GENOMIC DNA]</scope>
    <source>
        <strain evidence="3">GBPy7</strain>
    </source>
</reference>
<dbReference type="Proteomes" id="UP000288395">
    <property type="component" value="Unassembled WGS sequence"/>
</dbReference>
<evidence type="ECO:0000313" key="2">
    <source>
        <dbReference type="EMBL" id="RUO23370.1"/>
    </source>
</evidence>